<comment type="catalytic activity">
    <reaction evidence="10">
        <text>GTP(in) = GTP(out)</text>
        <dbReference type="Rhea" id="RHEA:75787"/>
        <dbReference type="ChEBI" id="CHEBI:37565"/>
    </reaction>
</comment>
<evidence type="ECO:0000256" key="1">
    <source>
        <dbReference type="ARBA" id="ARBA00004155"/>
    </source>
</evidence>
<comment type="subcellular location">
    <subcellularLocation>
        <location evidence="9">Cytoplasmic vesicle</location>
        <location evidence="9">Secretory vesicle</location>
        <location evidence="9">Chromaffin granule membrane</location>
        <topology evidence="9">Multi-pass membrane protein</topology>
    </subcellularLocation>
    <subcellularLocation>
        <location evidence="1">Lysosome membrane</location>
        <topology evidence="1">Multi-pass membrane protein</topology>
    </subcellularLocation>
</comment>
<dbReference type="Gene3D" id="1.20.1250.20">
    <property type="entry name" value="MFS general substrate transporter like domains"/>
    <property type="match status" value="2"/>
</dbReference>
<keyword evidence="6 17" id="KW-0472">Membrane</keyword>
<comment type="similarity">
    <text evidence="2">Belongs to the major facilitator superfamily. Sodium/anion cotransporter family.</text>
</comment>
<feature type="transmembrane region" description="Helical" evidence="17">
    <location>
        <begin position="137"/>
        <end position="159"/>
    </location>
</feature>
<dbReference type="FunFam" id="1.20.1250.20:FF:000150">
    <property type="entry name" value="Solute carrier family 17 member 9"/>
    <property type="match status" value="1"/>
</dbReference>
<comment type="catalytic activity">
    <reaction evidence="12">
        <text>ADP(in) = ADP(out)</text>
        <dbReference type="Rhea" id="RHEA:75783"/>
        <dbReference type="ChEBI" id="CHEBI:456216"/>
    </reaction>
</comment>
<feature type="transmembrane region" description="Helical" evidence="17">
    <location>
        <begin position="238"/>
        <end position="258"/>
    </location>
</feature>
<evidence type="ECO:0000256" key="7">
    <source>
        <dbReference type="ARBA" id="ARBA00023228"/>
    </source>
</evidence>
<keyword evidence="3" id="KW-0813">Transport</keyword>
<dbReference type="GO" id="GO:0160042">
    <property type="term" value="F:purine nucleotide uniporter activity"/>
    <property type="evidence" value="ECO:0007669"/>
    <property type="project" value="UniProtKB-ARBA"/>
</dbReference>
<feature type="transmembrane region" description="Helical" evidence="17">
    <location>
        <begin position="357"/>
        <end position="378"/>
    </location>
</feature>
<reference evidence="19" key="1">
    <citation type="journal article" date="2022" name="bioRxiv">
        <title>Sequencing and chromosome-scale assembly of the giantPleurodeles waltlgenome.</title>
        <authorList>
            <person name="Brown T."/>
            <person name="Elewa A."/>
            <person name="Iarovenko S."/>
            <person name="Subramanian E."/>
            <person name="Araus A.J."/>
            <person name="Petzold A."/>
            <person name="Susuki M."/>
            <person name="Suzuki K.-i.T."/>
            <person name="Hayashi T."/>
            <person name="Toyoda A."/>
            <person name="Oliveira C."/>
            <person name="Osipova E."/>
            <person name="Leigh N.D."/>
            <person name="Simon A."/>
            <person name="Yun M.H."/>
        </authorList>
    </citation>
    <scope>NUCLEOTIDE SEQUENCE</scope>
    <source>
        <strain evidence="19">20211129_DDA</strain>
        <tissue evidence="19">Liver</tissue>
    </source>
</reference>
<dbReference type="FunFam" id="1.20.1250.20:FF:000059">
    <property type="entry name" value="Solute carrier family 17 member 9"/>
    <property type="match status" value="1"/>
</dbReference>
<feature type="domain" description="Major facilitator superfamily (MFS) profile" evidence="18">
    <location>
        <begin position="1"/>
        <end position="383"/>
    </location>
</feature>
<dbReference type="CDD" id="cd17380">
    <property type="entry name" value="MFS_SLC17A9_like"/>
    <property type="match status" value="1"/>
</dbReference>
<dbReference type="GO" id="GO:1904669">
    <property type="term" value="P:ATP export"/>
    <property type="evidence" value="ECO:0007669"/>
    <property type="project" value="UniProtKB-ARBA"/>
</dbReference>
<name>A0AAV7PA77_PLEWA</name>
<dbReference type="InterPro" id="IPR005829">
    <property type="entry name" value="Sugar_transporter_CS"/>
</dbReference>
<dbReference type="AlphaFoldDB" id="A0AAV7PA77"/>
<feature type="transmembrane region" description="Helical" evidence="17">
    <location>
        <begin position="20"/>
        <end position="37"/>
    </location>
</feature>
<dbReference type="Pfam" id="PF07690">
    <property type="entry name" value="MFS_1"/>
    <property type="match status" value="1"/>
</dbReference>
<gene>
    <name evidence="19" type="ORF">NDU88_001108</name>
</gene>
<feature type="transmembrane region" description="Helical" evidence="17">
    <location>
        <begin position="77"/>
        <end position="99"/>
    </location>
</feature>
<keyword evidence="8" id="KW-0968">Cytoplasmic vesicle</keyword>
<feature type="transmembrane region" description="Helical" evidence="17">
    <location>
        <begin position="49"/>
        <end position="71"/>
    </location>
</feature>
<comment type="caution">
    <text evidence="19">The sequence shown here is derived from an EMBL/GenBank/DDBJ whole genome shotgun (WGS) entry which is preliminary data.</text>
</comment>
<evidence type="ECO:0000259" key="18">
    <source>
        <dbReference type="PROSITE" id="PS50850"/>
    </source>
</evidence>
<dbReference type="PANTHER" id="PTHR11662:SF279">
    <property type="entry name" value="VOLTAGE-GATED PURINE NUCLEOTIDE UNIPORTER SLC17A9"/>
    <property type="match status" value="1"/>
</dbReference>
<dbReference type="InterPro" id="IPR036259">
    <property type="entry name" value="MFS_trans_sf"/>
</dbReference>
<dbReference type="InterPro" id="IPR050382">
    <property type="entry name" value="MFS_Na/Anion_cotransporter"/>
</dbReference>
<feature type="transmembrane region" description="Helical" evidence="17">
    <location>
        <begin position="327"/>
        <end position="351"/>
    </location>
</feature>
<keyword evidence="4 17" id="KW-0812">Transmembrane</keyword>
<evidence type="ECO:0000256" key="11">
    <source>
        <dbReference type="ARBA" id="ARBA00044897"/>
    </source>
</evidence>
<keyword evidence="5 17" id="KW-1133">Transmembrane helix</keyword>
<evidence type="ECO:0000256" key="2">
    <source>
        <dbReference type="ARBA" id="ARBA00008586"/>
    </source>
</evidence>
<feature type="transmembrane region" description="Helical" evidence="17">
    <location>
        <begin position="198"/>
        <end position="218"/>
    </location>
</feature>
<comment type="catalytic activity">
    <reaction evidence="11">
        <text>ATP(in) = ATP(out)</text>
        <dbReference type="Rhea" id="RHEA:75687"/>
        <dbReference type="ChEBI" id="CHEBI:30616"/>
    </reaction>
</comment>
<comment type="function">
    <text evidence="13">Voltage-gated ATP nucleotide uniporter that can also transport the purine nucleotides ADP and GTP. Uses the membrane potential as the driving force to control ATP accumulation in lysosomes and secretory vesicles. By controlling ATP storage in lysosomes, regulates ATP-dependent proteins of these organelles. Also indirectly regulates the exocytosis of ATP through its import into lysosomes in astrocytes and secretory vesicles such as adrenal chromaffin granules, mucin granules and synaptic vesicles.</text>
</comment>
<evidence type="ECO:0000256" key="4">
    <source>
        <dbReference type="ARBA" id="ARBA00022692"/>
    </source>
</evidence>
<dbReference type="GO" id="GO:0072530">
    <property type="term" value="P:purine-containing compound transmembrane transport"/>
    <property type="evidence" value="ECO:0007669"/>
    <property type="project" value="UniProtKB-ARBA"/>
</dbReference>
<evidence type="ECO:0000256" key="3">
    <source>
        <dbReference type="ARBA" id="ARBA00022448"/>
    </source>
</evidence>
<evidence type="ECO:0000256" key="6">
    <source>
        <dbReference type="ARBA" id="ARBA00023136"/>
    </source>
</evidence>
<evidence type="ECO:0000256" key="14">
    <source>
        <dbReference type="ARBA" id="ARBA00074107"/>
    </source>
</evidence>
<dbReference type="Proteomes" id="UP001066276">
    <property type="component" value="Chromosome 7"/>
</dbReference>
<feature type="transmembrane region" description="Helical" evidence="17">
    <location>
        <begin position="111"/>
        <end position="131"/>
    </location>
</feature>
<dbReference type="PROSITE" id="PS00217">
    <property type="entry name" value="SUGAR_TRANSPORT_2"/>
    <property type="match status" value="1"/>
</dbReference>
<dbReference type="EMBL" id="JANPWB010000011">
    <property type="protein sequence ID" value="KAJ1122623.1"/>
    <property type="molecule type" value="Genomic_DNA"/>
</dbReference>
<dbReference type="InterPro" id="IPR044777">
    <property type="entry name" value="SLC17A9-like"/>
</dbReference>
<keyword evidence="7" id="KW-0458">Lysosome</keyword>
<protein>
    <recommendedName>
        <fullName evidence="14">Voltage-gated purine nucleotide uniporter SLC17A9</fullName>
    </recommendedName>
    <alternativeName>
        <fullName evidence="16">Solute carrier family 17 member 9</fullName>
    </alternativeName>
    <alternativeName>
        <fullName evidence="15">Vesicular nucleotide transporter</fullName>
    </alternativeName>
</protein>
<feature type="transmembrane region" description="Helical" evidence="17">
    <location>
        <begin position="295"/>
        <end position="315"/>
    </location>
</feature>
<dbReference type="InterPro" id="IPR020846">
    <property type="entry name" value="MFS_dom"/>
</dbReference>
<dbReference type="InterPro" id="IPR011701">
    <property type="entry name" value="MFS"/>
</dbReference>
<evidence type="ECO:0000256" key="5">
    <source>
        <dbReference type="ARBA" id="ARBA00022989"/>
    </source>
</evidence>
<accession>A0AAV7PA77</accession>
<evidence type="ECO:0000256" key="10">
    <source>
        <dbReference type="ARBA" id="ARBA00036284"/>
    </source>
</evidence>
<dbReference type="PANTHER" id="PTHR11662">
    <property type="entry name" value="SOLUTE CARRIER FAMILY 17"/>
    <property type="match status" value="1"/>
</dbReference>
<keyword evidence="20" id="KW-1185">Reference proteome</keyword>
<dbReference type="GO" id="GO:0042584">
    <property type="term" value="C:chromaffin granule membrane"/>
    <property type="evidence" value="ECO:0007669"/>
    <property type="project" value="UniProtKB-SubCell"/>
</dbReference>
<feature type="transmembrane region" description="Helical" evidence="17">
    <location>
        <begin position="270"/>
        <end position="289"/>
    </location>
</feature>
<sequence>MPICSVSMSTHFNWDKKQSGMVLGSFFWGYCLTQIIGGHLSDKIGGEKVLLLSALSWGLITVATPVVAHLSSMPLTLVIVFRFLMGLLQGVHFPSLTSLLSQRVRENERAFTCCTVGSGSQFGTLVIGAAGSLLLDWYGWESVFFFSGFLTLLWVYYMYKQHFSEKEHIISLEDITKTFSLSTQTNIPWKRLFRKGPVWAVIIGQLCIASTFFTLLSWLPTFFKETFPDSKGWVFNVIPWLLAIPAGVFSGFLSDHLISLGFQTITVRKSMQFIGMGVSSFFVLCLGHTSSYRHAIALASAAIGLQTFNHSGVSVNVQDLAPSCAGFLFGVANTGGALLGVVLVYLSGYLIEVTGSWTPVFNLVAVVNSIGLGVYLTFAEARRVDVDLIHL</sequence>
<evidence type="ECO:0000256" key="12">
    <source>
        <dbReference type="ARBA" id="ARBA00051849"/>
    </source>
</evidence>
<proteinExistence type="inferred from homology"/>
<evidence type="ECO:0000313" key="20">
    <source>
        <dbReference type="Proteomes" id="UP001066276"/>
    </source>
</evidence>
<evidence type="ECO:0000256" key="13">
    <source>
        <dbReference type="ARBA" id="ARBA00056522"/>
    </source>
</evidence>
<evidence type="ECO:0000256" key="16">
    <source>
        <dbReference type="ARBA" id="ARBA00079853"/>
    </source>
</evidence>
<evidence type="ECO:0000256" key="9">
    <source>
        <dbReference type="ARBA" id="ARBA00024185"/>
    </source>
</evidence>
<dbReference type="SUPFAM" id="SSF103473">
    <property type="entry name" value="MFS general substrate transporter"/>
    <property type="match status" value="1"/>
</dbReference>
<evidence type="ECO:0000256" key="8">
    <source>
        <dbReference type="ARBA" id="ARBA00023329"/>
    </source>
</evidence>
<evidence type="ECO:0000313" key="19">
    <source>
        <dbReference type="EMBL" id="KAJ1122623.1"/>
    </source>
</evidence>
<dbReference type="PROSITE" id="PS50850">
    <property type="entry name" value="MFS"/>
    <property type="match status" value="1"/>
</dbReference>
<evidence type="ECO:0000256" key="15">
    <source>
        <dbReference type="ARBA" id="ARBA00079665"/>
    </source>
</evidence>
<dbReference type="GO" id="GO:0005765">
    <property type="term" value="C:lysosomal membrane"/>
    <property type="evidence" value="ECO:0007669"/>
    <property type="project" value="UniProtKB-SubCell"/>
</dbReference>
<evidence type="ECO:0000256" key="17">
    <source>
        <dbReference type="SAM" id="Phobius"/>
    </source>
</evidence>
<organism evidence="19 20">
    <name type="scientific">Pleurodeles waltl</name>
    <name type="common">Iberian ribbed newt</name>
    <dbReference type="NCBI Taxonomy" id="8319"/>
    <lineage>
        <taxon>Eukaryota</taxon>
        <taxon>Metazoa</taxon>
        <taxon>Chordata</taxon>
        <taxon>Craniata</taxon>
        <taxon>Vertebrata</taxon>
        <taxon>Euteleostomi</taxon>
        <taxon>Amphibia</taxon>
        <taxon>Batrachia</taxon>
        <taxon>Caudata</taxon>
        <taxon>Salamandroidea</taxon>
        <taxon>Salamandridae</taxon>
        <taxon>Pleurodelinae</taxon>
        <taxon>Pleurodeles</taxon>
    </lineage>
</organism>